<dbReference type="InterPro" id="IPR016153">
    <property type="entry name" value="Heat_shock_Hsp33_N"/>
</dbReference>
<keyword evidence="3" id="KW-1015">Disulfide bond</keyword>
<dbReference type="Gene3D" id="3.90.1280.10">
    <property type="entry name" value="HSP33 redox switch-like"/>
    <property type="match status" value="1"/>
</dbReference>
<dbReference type="InterPro" id="IPR000397">
    <property type="entry name" value="Heat_shock_Hsp33"/>
</dbReference>
<evidence type="ECO:0000256" key="5">
    <source>
        <dbReference type="ARBA" id="ARBA00023284"/>
    </source>
</evidence>
<dbReference type="SUPFAM" id="SSF64397">
    <property type="entry name" value="Hsp33 domain"/>
    <property type="match status" value="1"/>
</dbReference>
<dbReference type="EMBL" id="JAZHYN010000016">
    <property type="protein sequence ID" value="MEF3366332.1"/>
    <property type="molecule type" value="Genomic_DNA"/>
</dbReference>
<dbReference type="SUPFAM" id="SSF118352">
    <property type="entry name" value="HSP33 redox switch-like"/>
    <property type="match status" value="1"/>
</dbReference>
<reference evidence="7 8" key="1">
    <citation type="submission" date="2024-02" db="EMBL/GenBank/DDBJ databases">
        <authorList>
            <person name="Grouzdev D."/>
        </authorList>
    </citation>
    <scope>NUCLEOTIDE SEQUENCE [LARGE SCALE GENOMIC DNA]</scope>
    <source>
        <strain evidence="7 8">9N</strain>
    </source>
</reference>
<dbReference type="PIRSF" id="PIRSF005261">
    <property type="entry name" value="Heat_shock_Hsp33"/>
    <property type="match status" value="1"/>
</dbReference>
<keyword evidence="1" id="KW-0963">Cytoplasm</keyword>
<dbReference type="InterPro" id="IPR023212">
    <property type="entry name" value="Hsp33_helix_hairpin_bin_dom_sf"/>
</dbReference>
<dbReference type="InterPro" id="IPR016154">
    <property type="entry name" value="Heat_shock_Hsp33_C"/>
</dbReference>
<name>A0ABU7XG12_9HYPH</name>
<dbReference type="RefSeq" id="WP_332081325.1">
    <property type="nucleotide sequence ID" value="NZ_JAZHYN010000016.1"/>
</dbReference>
<feature type="compositionally biased region" description="Low complexity" evidence="6">
    <location>
        <begin position="7"/>
        <end position="16"/>
    </location>
</feature>
<evidence type="ECO:0000256" key="3">
    <source>
        <dbReference type="ARBA" id="ARBA00023157"/>
    </source>
</evidence>
<dbReference type="PANTHER" id="PTHR30111:SF1">
    <property type="entry name" value="33 KDA CHAPERONIN"/>
    <property type="match status" value="1"/>
</dbReference>
<keyword evidence="5" id="KW-0676">Redox-active center</keyword>
<evidence type="ECO:0000256" key="4">
    <source>
        <dbReference type="ARBA" id="ARBA00023186"/>
    </source>
</evidence>
<dbReference type="Gene3D" id="3.55.30.10">
    <property type="entry name" value="Hsp33 domain"/>
    <property type="match status" value="1"/>
</dbReference>
<evidence type="ECO:0000256" key="6">
    <source>
        <dbReference type="SAM" id="MobiDB-lite"/>
    </source>
</evidence>
<proteinExistence type="predicted"/>
<dbReference type="Pfam" id="PF01430">
    <property type="entry name" value="HSP33"/>
    <property type="match status" value="1"/>
</dbReference>
<evidence type="ECO:0000313" key="7">
    <source>
        <dbReference type="EMBL" id="MEF3366332.1"/>
    </source>
</evidence>
<keyword evidence="4" id="KW-0143">Chaperone</keyword>
<comment type="caution">
    <text evidence="7">The sequence shown here is derived from an EMBL/GenBank/DDBJ whole genome shotgun (WGS) entry which is preliminary data.</text>
</comment>
<dbReference type="Gene3D" id="1.10.287.480">
    <property type="entry name" value="helix hairpin bin"/>
    <property type="match status" value="1"/>
</dbReference>
<dbReference type="Proteomes" id="UP001350748">
    <property type="component" value="Unassembled WGS sequence"/>
</dbReference>
<keyword evidence="8" id="KW-1185">Reference proteome</keyword>
<gene>
    <name evidence="7" type="ORF">V3H18_07280</name>
</gene>
<dbReference type="CDD" id="cd00498">
    <property type="entry name" value="Hsp33"/>
    <property type="match status" value="1"/>
</dbReference>
<sequence>MARRDAPAPSRPAASTSEDDRVLPFAVEPLDLRGRLARLGPTVDSILSHYPYPPQVARLLGEAVALAALLGSILESHGRFQLQTRSDGPVDMLVVDYDAPGKLRGFARFDLERVEKLRDASPAALFGRGHLALTIEREEDAARYQGVVPLEGESLAEAAHIYFRQSEQIPSFVRLAVAESVTPQGRSWRAGGLLLQYLPTGGARMRDLPPGDAPGGGAPEGLLEEEAENDHWTEGQALAATLEDHELVDPALSGERLLYRLFHERGVKVFAERAVAEFCRCSNERIEKLLKSFSPQERGDMVGDDGRIGVTCEFCGTLRSFEPADFD</sequence>
<dbReference type="NCBIfam" id="NF002386">
    <property type="entry name" value="PRK01402.1"/>
    <property type="match status" value="1"/>
</dbReference>
<dbReference type="PANTHER" id="PTHR30111">
    <property type="entry name" value="33 KDA CHAPERONIN"/>
    <property type="match status" value="1"/>
</dbReference>
<organism evidence="7 8">
    <name type="scientific">Methylocystis borbori</name>
    <dbReference type="NCBI Taxonomy" id="3118750"/>
    <lineage>
        <taxon>Bacteria</taxon>
        <taxon>Pseudomonadati</taxon>
        <taxon>Pseudomonadota</taxon>
        <taxon>Alphaproteobacteria</taxon>
        <taxon>Hyphomicrobiales</taxon>
        <taxon>Methylocystaceae</taxon>
        <taxon>Methylocystis</taxon>
    </lineage>
</organism>
<accession>A0ABU7XG12</accession>
<protein>
    <submittedName>
        <fullName evidence="7">Hsp33 family molecular chaperone</fullName>
    </submittedName>
</protein>
<feature type="region of interest" description="Disordered" evidence="6">
    <location>
        <begin position="1"/>
        <end position="20"/>
    </location>
</feature>
<evidence type="ECO:0000256" key="2">
    <source>
        <dbReference type="ARBA" id="ARBA00022833"/>
    </source>
</evidence>
<keyword evidence="2" id="KW-0862">Zinc</keyword>
<evidence type="ECO:0000313" key="8">
    <source>
        <dbReference type="Proteomes" id="UP001350748"/>
    </source>
</evidence>
<evidence type="ECO:0000256" key="1">
    <source>
        <dbReference type="ARBA" id="ARBA00022490"/>
    </source>
</evidence>